<dbReference type="Proteomes" id="UP000054270">
    <property type="component" value="Unassembled WGS sequence"/>
</dbReference>
<proteinExistence type="predicted"/>
<accession>A0A0D2PG14</accession>
<feature type="region of interest" description="Disordered" evidence="1">
    <location>
        <begin position="63"/>
        <end position="82"/>
    </location>
</feature>
<gene>
    <name evidence="2" type="ORF">HYPSUDRAFT_204964</name>
</gene>
<feature type="compositionally biased region" description="Basic and acidic residues" evidence="1">
    <location>
        <begin position="359"/>
        <end position="372"/>
    </location>
</feature>
<feature type="compositionally biased region" description="Polar residues" evidence="1">
    <location>
        <begin position="263"/>
        <end position="278"/>
    </location>
</feature>
<feature type="region of interest" description="Disordered" evidence="1">
    <location>
        <begin position="353"/>
        <end position="378"/>
    </location>
</feature>
<dbReference type="EMBL" id="KN817582">
    <property type="protein sequence ID" value="KJA19055.1"/>
    <property type="molecule type" value="Genomic_DNA"/>
</dbReference>
<feature type="region of interest" description="Disordered" evidence="1">
    <location>
        <begin position="260"/>
        <end position="281"/>
    </location>
</feature>
<protein>
    <submittedName>
        <fullName evidence="2">Uncharacterized protein</fullName>
    </submittedName>
</protein>
<reference evidence="3" key="1">
    <citation type="submission" date="2014-04" db="EMBL/GenBank/DDBJ databases">
        <title>Evolutionary Origins and Diversification of the Mycorrhizal Mutualists.</title>
        <authorList>
            <consortium name="DOE Joint Genome Institute"/>
            <consortium name="Mycorrhizal Genomics Consortium"/>
            <person name="Kohler A."/>
            <person name="Kuo A."/>
            <person name="Nagy L.G."/>
            <person name="Floudas D."/>
            <person name="Copeland A."/>
            <person name="Barry K.W."/>
            <person name="Cichocki N."/>
            <person name="Veneault-Fourrey C."/>
            <person name="LaButti K."/>
            <person name="Lindquist E.A."/>
            <person name="Lipzen A."/>
            <person name="Lundell T."/>
            <person name="Morin E."/>
            <person name="Murat C."/>
            <person name="Riley R."/>
            <person name="Ohm R."/>
            <person name="Sun H."/>
            <person name="Tunlid A."/>
            <person name="Henrissat B."/>
            <person name="Grigoriev I.V."/>
            <person name="Hibbett D.S."/>
            <person name="Martin F."/>
        </authorList>
    </citation>
    <scope>NUCLEOTIDE SEQUENCE [LARGE SCALE GENOMIC DNA]</scope>
    <source>
        <strain evidence="3">FD-334 SS-4</strain>
    </source>
</reference>
<keyword evidence="3" id="KW-1185">Reference proteome</keyword>
<evidence type="ECO:0000313" key="3">
    <source>
        <dbReference type="Proteomes" id="UP000054270"/>
    </source>
</evidence>
<sequence>MYLVEPDLPLTLYTPLEHYPLYGMRTSPPRPLLTVPERSPLPSSPSPTMPCRTASTARRTYDIPPMSAQNAGTPSPKAVKQRIWSRENSSLKTLLERYMRVVVDSRGCGLRSTSVTSPRLLVALLRRAALDPPTIPSRSKMRHTKPGPRDFFQLPSKSIPPSQAPCHIYKIGQHPLVPGVPPNYCVVDKAENALAAAPSDDSETFRLQCNPMTARRYGRPYMRGILERDLNTVRHPRLEEVQNVSSANGFSAAVALLDPQRPAENQPSSEPSTRQTRFGDNETLWPGLHAVDTVERALDVVRHLWLLGKRESGSFVEAVFGLDVILPDCGLYRAGSSREAAVSRVTMAARGPSVVRPESSLEHGRGGGDADILRAGPS</sequence>
<dbReference type="AlphaFoldDB" id="A0A0D2PG14"/>
<evidence type="ECO:0000256" key="1">
    <source>
        <dbReference type="SAM" id="MobiDB-lite"/>
    </source>
</evidence>
<evidence type="ECO:0000313" key="2">
    <source>
        <dbReference type="EMBL" id="KJA19055.1"/>
    </source>
</evidence>
<organism evidence="2 3">
    <name type="scientific">Hypholoma sublateritium (strain FD-334 SS-4)</name>
    <dbReference type="NCBI Taxonomy" id="945553"/>
    <lineage>
        <taxon>Eukaryota</taxon>
        <taxon>Fungi</taxon>
        <taxon>Dikarya</taxon>
        <taxon>Basidiomycota</taxon>
        <taxon>Agaricomycotina</taxon>
        <taxon>Agaricomycetes</taxon>
        <taxon>Agaricomycetidae</taxon>
        <taxon>Agaricales</taxon>
        <taxon>Agaricineae</taxon>
        <taxon>Strophariaceae</taxon>
        <taxon>Hypholoma</taxon>
    </lineage>
</organism>
<name>A0A0D2PG14_HYPSF</name>